<keyword evidence="1" id="KW-0547">Nucleotide-binding</keyword>
<dbReference type="EC" id="3.5.2.9" evidence="1"/>
<proteinExistence type="inferred from homology"/>
<dbReference type="AlphaFoldDB" id="A0A9X1QRI2"/>
<evidence type="ECO:0000313" key="2">
    <source>
        <dbReference type="EMBL" id="MCF4006850.1"/>
    </source>
</evidence>
<reference evidence="2" key="1">
    <citation type="submission" date="2022-01" db="EMBL/GenBank/DDBJ databases">
        <title>Corynebacterium sp. nov isolated from isolated from the feces of the greater white-fronted geese (Anser albifrons) at Poyang Lake, PR China.</title>
        <authorList>
            <person name="Liu Q."/>
        </authorList>
    </citation>
    <scope>NUCLEOTIDE SEQUENCE</scope>
    <source>
        <strain evidence="2">JCM 32435</strain>
    </source>
</reference>
<dbReference type="NCBIfam" id="NF003814">
    <property type="entry name" value="PRK05406.1-3"/>
    <property type="match status" value="1"/>
</dbReference>
<dbReference type="Proteomes" id="UP001139336">
    <property type="component" value="Unassembled WGS sequence"/>
</dbReference>
<dbReference type="CDD" id="cd10787">
    <property type="entry name" value="LamB_YcsF_like"/>
    <property type="match status" value="1"/>
</dbReference>
<dbReference type="Gene3D" id="3.20.20.370">
    <property type="entry name" value="Glycoside hydrolase/deacetylase"/>
    <property type="match status" value="1"/>
</dbReference>
<name>A0A9X1QRI2_9CORY</name>
<sequence>MLPLTIDLNSDVGESFGAWSIPNDERIIPLVSSANIACGFHAGDPRVMLSTCRLAVEAGARVGAHIGYRDLAGFGRRSIDYDPADLRAETIYQIGALRAAAQAVGTTVSYVKPHGALYNRMAHDSVQAQAVIEGILDLDPSLQLMALAGTPVVEQARQAGLSVIEEAFADRAYHPDGTLVSRREPGAVHSDPETAAAQAVAIAEGSPLRAVDGTPVRIAAQSICVHGDNEAALAVVRLIHERFAERGIEVG</sequence>
<dbReference type="InterPro" id="IPR011330">
    <property type="entry name" value="Glyco_hydro/deAcase_b/a-brl"/>
</dbReference>
<dbReference type="GO" id="GO:0005975">
    <property type="term" value="P:carbohydrate metabolic process"/>
    <property type="evidence" value="ECO:0007669"/>
    <property type="project" value="InterPro"/>
</dbReference>
<protein>
    <recommendedName>
        <fullName evidence="1">5-oxoprolinase subunit A</fullName>
        <shortName evidence="1">5-OPase subunit A</shortName>
        <ecNumber evidence="1">3.5.2.9</ecNumber>
    </recommendedName>
    <alternativeName>
        <fullName evidence="1">5-oxoprolinase (ATP-hydrolyzing) subunit A</fullName>
    </alternativeName>
</protein>
<keyword evidence="1" id="KW-0378">Hydrolase</keyword>
<comment type="function">
    <text evidence="1">Catalyzes the cleavage of 5-oxoproline to form L-glutamate coupled to the hydrolysis of ATP to ADP and inorganic phosphate.</text>
</comment>
<keyword evidence="1" id="KW-0067">ATP-binding</keyword>
<dbReference type="PANTHER" id="PTHR30292">
    <property type="entry name" value="UNCHARACTERIZED PROTEIN YBGL-RELATED"/>
    <property type="match status" value="1"/>
</dbReference>
<comment type="subunit">
    <text evidence="1">Forms a complex composed of PxpA, PxpB and PxpC.</text>
</comment>
<comment type="catalytic activity">
    <reaction evidence="1">
        <text>5-oxo-L-proline + ATP + 2 H2O = L-glutamate + ADP + phosphate + H(+)</text>
        <dbReference type="Rhea" id="RHEA:10348"/>
        <dbReference type="ChEBI" id="CHEBI:15377"/>
        <dbReference type="ChEBI" id="CHEBI:15378"/>
        <dbReference type="ChEBI" id="CHEBI:29985"/>
        <dbReference type="ChEBI" id="CHEBI:30616"/>
        <dbReference type="ChEBI" id="CHEBI:43474"/>
        <dbReference type="ChEBI" id="CHEBI:58402"/>
        <dbReference type="ChEBI" id="CHEBI:456216"/>
        <dbReference type="EC" id="3.5.2.9"/>
    </reaction>
</comment>
<accession>A0A9X1QRI2</accession>
<dbReference type="PANTHER" id="PTHR30292:SF0">
    <property type="entry name" value="5-OXOPROLINASE SUBUNIT A"/>
    <property type="match status" value="1"/>
</dbReference>
<comment type="caution">
    <text evidence="2">The sequence shown here is derived from an EMBL/GenBank/DDBJ whole genome shotgun (WGS) entry which is preliminary data.</text>
</comment>
<dbReference type="NCBIfam" id="NF003816">
    <property type="entry name" value="PRK05406.1-5"/>
    <property type="match status" value="1"/>
</dbReference>
<dbReference type="GO" id="GO:0017168">
    <property type="term" value="F:5-oxoprolinase (ATP-hydrolyzing) activity"/>
    <property type="evidence" value="ECO:0007669"/>
    <property type="project" value="UniProtKB-UniRule"/>
</dbReference>
<dbReference type="GO" id="GO:0005524">
    <property type="term" value="F:ATP binding"/>
    <property type="evidence" value="ECO:0007669"/>
    <property type="project" value="UniProtKB-UniRule"/>
</dbReference>
<dbReference type="EMBL" id="JAKGSI010000003">
    <property type="protein sequence ID" value="MCF4006850.1"/>
    <property type="molecule type" value="Genomic_DNA"/>
</dbReference>
<evidence type="ECO:0000313" key="3">
    <source>
        <dbReference type="Proteomes" id="UP001139336"/>
    </source>
</evidence>
<evidence type="ECO:0000256" key="1">
    <source>
        <dbReference type="HAMAP-Rule" id="MF_00691"/>
    </source>
</evidence>
<dbReference type="InterPro" id="IPR005501">
    <property type="entry name" value="LamB/YcsF/PxpA-like"/>
</dbReference>
<keyword evidence="3" id="KW-1185">Reference proteome</keyword>
<comment type="similarity">
    <text evidence="1">Belongs to the LamB/PxpA family.</text>
</comment>
<dbReference type="Pfam" id="PF03746">
    <property type="entry name" value="LamB_YcsF"/>
    <property type="match status" value="1"/>
</dbReference>
<dbReference type="HAMAP" id="MF_00691">
    <property type="entry name" value="PxpA"/>
    <property type="match status" value="1"/>
</dbReference>
<dbReference type="SUPFAM" id="SSF88713">
    <property type="entry name" value="Glycoside hydrolase/deacetylase"/>
    <property type="match status" value="1"/>
</dbReference>
<dbReference type="RefSeq" id="WP_236118658.1">
    <property type="nucleotide sequence ID" value="NZ_JAKGSI010000003.1"/>
</dbReference>
<gene>
    <name evidence="1" type="primary">pxpA</name>
    <name evidence="2" type="ORF">L1O03_06610</name>
</gene>
<organism evidence="2 3">
    <name type="scientific">Corynebacterium uropygiale</name>
    <dbReference type="NCBI Taxonomy" id="1775911"/>
    <lineage>
        <taxon>Bacteria</taxon>
        <taxon>Bacillati</taxon>
        <taxon>Actinomycetota</taxon>
        <taxon>Actinomycetes</taxon>
        <taxon>Mycobacteriales</taxon>
        <taxon>Corynebacteriaceae</taxon>
        <taxon>Corynebacterium</taxon>
    </lineage>
</organism>